<dbReference type="PANTHER" id="PTHR24198">
    <property type="entry name" value="ANKYRIN REPEAT AND PROTEIN KINASE DOMAIN-CONTAINING PROTEIN"/>
    <property type="match status" value="1"/>
</dbReference>
<dbReference type="PROSITE" id="PS50297">
    <property type="entry name" value="ANK_REP_REGION"/>
    <property type="match status" value="4"/>
</dbReference>
<feature type="repeat" description="ANK" evidence="3">
    <location>
        <begin position="364"/>
        <end position="386"/>
    </location>
</feature>
<dbReference type="InterPro" id="IPR002110">
    <property type="entry name" value="Ankyrin_rpt"/>
</dbReference>
<dbReference type="SUPFAM" id="SSF48403">
    <property type="entry name" value="Ankyrin repeat"/>
    <property type="match status" value="2"/>
</dbReference>
<protein>
    <recommendedName>
        <fullName evidence="6">Ankyrin repeat protein</fullName>
    </recommendedName>
</protein>
<feature type="repeat" description="ANK" evidence="3">
    <location>
        <begin position="468"/>
        <end position="500"/>
    </location>
</feature>
<feature type="non-terminal residue" evidence="4">
    <location>
        <position position="524"/>
    </location>
</feature>
<dbReference type="InterPro" id="IPR036770">
    <property type="entry name" value="Ankyrin_rpt-contain_sf"/>
</dbReference>
<dbReference type="Proteomes" id="UP001497623">
    <property type="component" value="Unassembled WGS sequence"/>
</dbReference>
<evidence type="ECO:0000313" key="5">
    <source>
        <dbReference type="Proteomes" id="UP001497623"/>
    </source>
</evidence>
<feature type="repeat" description="ANK" evidence="3">
    <location>
        <begin position="166"/>
        <end position="198"/>
    </location>
</feature>
<comment type="caution">
    <text evidence="4">The sequence shown here is derived from an EMBL/GenBank/DDBJ whole genome shotgun (WGS) entry which is preliminary data.</text>
</comment>
<evidence type="ECO:0000256" key="1">
    <source>
        <dbReference type="ARBA" id="ARBA00022737"/>
    </source>
</evidence>
<proteinExistence type="predicted"/>
<dbReference type="Gene3D" id="1.25.40.20">
    <property type="entry name" value="Ankyrin repeat-containing domain"/>
    <property type="match status" value="3"/>
</dbReference>
<accession>A0AAV2RCU5</accession>
<sequence length="524" mass="58768">MTLYGNKDYENFVNEFSTKHNMPEFLKAYEDIKNNPVELARWNRQEEAELRPKSKKWWILRKIILGAVNTGNERAVSSAIRKGADVTLWLISPTEYDFKMTFLGLAAMHGHHNLINILLKAGIDIDDPGGSNRRPLHSAVERNDVEFATKLIQAGADIDATTIETEALTPLHLAVNNGHLECITLLIKEKANIDATEAKYNYTPLHRAVALNQLTAVEMLLDAGCNRDARIHLGGAALQVAALHNRREAAELLIKRGFDPELKDYDGHTPLESAEFRGHESLAHWFAKLRKGKYNDYDKDDLICNGQILTLDQNTKNLFSEMAYQNDNLDLFDCVNSISHITGYWKRLKLSIPMHCSGYYQVDSGFTLLHSASENGNFKAVKLLVEELEIYPNLKTYNGDLPTDLAESAGHQSIAHYLKNAFEQKPLTINCQNALYDKLLSVISSGDDVQEASRLLTQGAPLESYGRTSPSALAMAIQWNRVMIIELLLAAGADLTVKHYGKTLLQVAYFSPDVTSRVKMIITR</sequence>
<dbReference type="AlphaFoldDB" id="A0AAV2RCU5"/>
<feature type="repeat" description="ANK" evidence="3">
    <location>
        <begin position="131"/>
        <end position="163"/>
    </location>
</feature>
<evidence type="ECO:0000256" key="2">
    <source>
        <dbReference type="ARBA" id="ARBA00023043"/>
    </source>
</evidence>
<dbReference type="SMART" id="SM00248">
    <property type="entry name" value="ANK"/>
    <property type="match status" value="8"/>
</dbReference>
<name>A0AAV2RCU5_MEGNR</name>
<organism evidence="4 5">
    <name type="scientific">Meganyctiphanes norvegica</name>
    <name type="common">Northern krill</name>
    <name type="synonym">Thysanopoda norvegica</name>
    <dbReference type="NCBI Taxonomy" id="48144"/>
    <lineage>
        <taxon>Eukaryota</taxon>
        <taxon>Metazoa</taxon>
        <taxon>Ecdysozoa</taxon>
        <taxon>Arthropoda</taxon>
        <taxon>Crustacea</taxon>
        <taxon>Multicrustacea</taxon>
        <taxon>Malacostraca</taxon>
        <taxon>Eumalacostraca</taxon>
        <taxon>Eucarida</taxon>
        <taxon>Euphausiacea</taxon>
        <taxon>Euphausiidae</taxon>
        <taxon>Meganyctiphanes</taxon>
    </lineage>
</organism>
<keyword evidence="2 3" id="KW-0040">ANK repeat</keyword>
<gene>
    <name evidence="4" type="ORF">MNOR_LOCUS21940</name>
</gene>
<keyword evidence="1" id="KW-0677">Repeat</keyword>
<dbReference type="Pfam" id="PF00023">
    <property type="entry name" value="Ank"/>
    <property type="match status" value="1"/>
</dbReference>
<keyword evidence="5" id="KW-1185">Reference proteome</keyword>
<dbReference type="PRINTS" id="PR01415">
    <property type="entry name" value="ANKYRIN"/>
</dbReference>
<dbReference type="PROSITE" id="PS50088">
    <property type="entry name" value="ANK_REPEAT"/>
    <property type="match status" value="6"/>
</dbReference>
<evidence type="ECO:0008006" key="6">
    <source>
        <dbReference type="Google" id="ProtNLM"/>
    </source>
</evidence>
<dbReference type="PANTHER" id="PTHR24198:SF165">
    <property type="entry name" value="ANKYRIN REPEAT-CONTAINING PROTEIN-RELATED"/>
    <property type="match status" value="1"/>
</dbReference>
<dbReference type="EMBL" id="CAXKWB010018048">
    <property type="protein sequence ID" value="CAL4120138.1"/>
    <property type="molecule type" value="Genomic_DNA"/>
</dbReference>
<dbReference type="Pfam" id="PF12796">
    <property type="entry name" value="Ank_2"/>
    <property type="match status" value="2"/>
</dbReference>
<feature type="repeat" description="ANK" evidence="3">
    <location>
        <begin position="233"/>
        <end position="265"/>
    </location>
</feature>
<evidence type="ECO:0000313" key="4">
    <source>
        <dbReference type="EMBL" id="CAL4120138.1"/>
    </source>
</evidence>
<evidence type="ECO:0000256" key="3">
    <source>
        <dbReference type="PROSITE-ProRule" id="PRU00023"/>
    </source>
</evidence>
<feature type="repeat" description="ANK" evidence="3">
    <location>
        <begin position="200"/>
        <end position="232"/>
    </location>
</feature>
<reference evidence="4 5" key="1">
    <citation type="submission" date="2024-05" db="EMBL/GenBank/DDBJ databases">
        <authorList>
            <person name="Wallberg A."/>
        </authorList>
    </citation>
    <scope>NUCLEOTIDE SEQUENCE [LARGE SCALE GENOMIC DNA]</scope>
</reference>